<keyword evidence="3" id="KW-1185">Reference proteome</keyword>
<name>A0ABY9YWG6_9GAMM</name>
<feature type="transmembrane region" description="Helical" evidence="1">
    <location>
        <begin position="88"/>
        <end position="109"/>
    </location>
</feature>
<sequence length="164" mass="17530">MDQDPYHATKPLPARPVESWVIEVPVSITRPIKYMWLLLAVLSAISAVAALVLLLGNQPYGTFLAAGLGITTCIYVPLAVGIYKRIPLVAVGTLVISVIGLLGAFLRIAQGDVSVPALVVSGVMTFVSVRGTIAIYAFHRLVADARRRPPGPRLSDDPAFKQEA</sequence>
<proteinExistence type="predicted"/>
<keyword evidence="1" id="KW-0812">Transmembrane</keyword>
<keyword evidence="1" id="KW-1133">Transmembrane helix</keyword>
<dbReference type="EMBL" id="CP115541">
    <property type="protein sequence ID" value="WNH54524.1"/>
    <property type="molecule type" value="Genomic_DNA"/>
</dbReference>
<feature type="transmembrane region" description="Helical" evidence="1">
    <location>
        <begin position="115"/>
        <end position="138"/>
    </location>
</feature>
<reference evidence="2 3" key="1">
    <citation type="submission" date="2022-12" db="EMBL/GenBank/DDBJ databases">
        <title>Two new species, Stenotrophomonas aracearum and Stenotrophomonas oahuensis, isolated from Anthurium (Araceae family) in Hawaii.</title>
        <authorList>
            <person name="Chunag S.C."/>
            <person name="Dobhal S."/>
            <person name="Alvarez A."/>
            <person name="Arif M."/>
        </authorList>
    </citation>
    <scope>NUCLEOTIDE SEQUENCE [LARGE SCALE GENOMIC DNA]</scope>
    <source>
        <strain evidence="2 3">A5586</strain>
    </source>
</reference>
<evidence type="ECO:0000313" key="2">
    <source>
        <dbReference type="EMBL" id="WNH54524.1"/>
    </source>
</evidence>
<keyword evidence="1" id="KW-0472">Membrane</keyword>
<feature type="transmembrane region" description="Helical" evidence="1">
    <location>
        <begin position="60"/>
        <end position="81"/>
    </location>
</feature>
<protein>
    <recommendedName>
        <fullName evidence="4">Transmembrane protein</fullName>
    </recommendedName>
</protein>
<evidence type="ECO:0000256" key="1">
    <source>
        <dbReference type="SAM" id="Phobius"/>
    </source>
</evidence>
<gene>
    <name evidence="2" type="ORF">PDM29_09695</name>
</gene>
<accession>A0ABY9YWG6</accession>
<dbReference type="RefSeq" id="WP_311193615.1">
    <property type="nucleotide sequence ID" value="NZ_CP115541.1"/>
</dbReference>
<evidence type="ECO:0008006" key="4">
    <source>
        <dbReference type="Google" id="ProtNLM"/>
    </source>
</evidence>
<dbReference type="Proteomes" id="UP001302072">
    <property type="component" value="Chromosome"/>
</dbReference>
<evidence type="ECO:0000313" key="3">
    <source>
        <dbReference type="Proteomes" id="UP001302072"/>
    </source>
</evidence>
<feature type="transmembrane region" description="Helical" evidence="1">
    <location>
        <begin position="34"/>
        <end position="54"/>
    </location>
</feature>
<organism evidence="2 3">
    <name type="scientific">Stenotrophomonas oahuensis</name>
    <dbReference type="NCBI Taxonomy" id="3003271"/>
    <lineage>
        <taxon>Bacteria</taxon>
        <taxon>Pseudomonadati</taxon>
        <taxon>Pseudomonadota</taxon>
        <taxon>Gammaproteobacteria</taxon>
        <taxon>Lysobacterales</taxon>
        <taxon>Lysobacteraceae</taxon>
        <taxon>Stenotrophomonas</taxon>
    </lineage>
</organism>